<accession>A0A1G7DRI7</accession>
<dbReference type="InterPro" id="IPR001279">
    <property type="entry name" value="Metallo-B-lactamas"/>
</dbReference>
<dbReference type="PANTHER" id="PTHR43546">
    <property type="entry name" value="UPF0173 METAL-DEPENDENT HYDROLASE MJ1163-RELATED"/>
    <property type="match status" value="1"/>
</dbReference>
<dbReference type="AlphaFoldDB" id="A0A1G7DRI7"/>
<evidence type="ECO:0000313" key="2">
    <source>
        <dbReference type="EMBL" id="SDE54073.1"/>
    </source>
</evidence>
<dbReference type="InterPro" id="IPR050114">
    <property type="entry name" value="UPF0173_UPF0282_UlaG_hydrolase"/>
</dbReference>
<keyword evidence="3" id="KW-1185">Reference proteome</keyword>
<dbReference type="OrthoDB" id="3190691at2"/>
<dbReference type="Pfam" id="PF13483">
    <property type="entry name" value="Lactamase_B_3"/>
    <property type="match status" value="1"/>
</dbReference>
<gene>
    <name evidence="2" type="ORF">SAMN04489747_3686</name>
</gene>
<protein>
    <submittedName>
        <fullName evidence="2">L-ascorbate metabolism protein UlaG, beta-lactamase superfamily</fullName>
    </submittedName>
</protein>
<dbReference type="RefSeq" id="WP_090595524.1">
    <property type="nucleotide sequence ID" value="NZ_LT629688.1"/>
</dbReference>
<dbReference type="Proteomes" id="UP000198546">
    <property type="component" value="Chromosome i"/>
</dbReference>
<evidence type="ECO:0000313" key="3">
    <source>
        <dbReference type="Proteomes" id="UP000198546"/>
    </source>
</evidence>
<proteinExistence type="predicted"/>
<dbReference type="STRING" id="675864.SAMN04489747_3686"/>
<dbReference type="SUPFAM" id="SSF56281">
    <property type="entry name" value="Metallo-hydrolase/oxidoreductase"/>
    <property type="match status" value="1"/>
</dbReference>
<dbReference type="Gene3D" id="3.60.15.10">
    <property type="entry name" value="Ribonuclease Z/Hydroxyacylglutathione hydrolase-like"/>
    <property type="match status" value="1"/>
</dbReference>
<dbReference type="EMBL" id="LT629688">
    <property type="protein sequence ID" value="SDE54073.1"/>
    <property type="molecule type" value="Genomic_DNA"/>
</dbReference>
<feature type="domain" description="Metallo-beta-lactamase" evidence="1">
    <location>
        <begin position="7"/>
        <end position="156"/>
    </location>
</feature>
<evidence type="ECO:0000259" key="1">
    <source>
        <dbReference type="SMART" id="SM00849"/>
    </source>
</evidence>
<reference evidence="2 3" key="1">
    <citation type="submission" date="2016-10" db="EMBL/GenBank/DDBJ databases">
        <authorList>
            <person name="de Groot N.N."/>
        </authorList>
    </citation>
    <scope>NUCLEOTIDE SEQUENCE [LARGE SCALE GENOMIC DNA]</scope>
    <source>
        <strain evidence="2 3">MON 2.2</strain>
    </source>
</reference>
<sequence>MQITHLGHSAVLVEVEGTRLLIDPGAFSTGWHGLTDLDAVLFTHLHPDHVDAARVPALLTANPGARVLTEPGVPAAVDLGVEESRVTPLPAGSTHAVGAIGIEAVGGEHAVIHRDIPMIGNVGLLLRAEGQPTLFHPGDSLAAVPSGVDVLAVPTHAPWAAMKEHVDFMRAVAAPQAFPIHDGLLNQVGRGMLLGRYAEMTPSEVLDLADGQPRTF</sequence>
<organism evidence="2 3">
    <name type="scientific">Auraticoccus monumenti</name>
    <dbReference type="NCBI Taxonomy" id="675864"/>
    <lineage>
        <taxon>Bacteria</taxon>
        <taxon>Bacillati</taxon>
        <taxon>Actinomycetota</taxon>
        <taxon>Actinomycetes</taxon>
        <taxon>Propionibacteriales</taxon>
        <taxon>Propionibacteriaceae</taxon>
        <taxon>Auraticoccus</taxon>
    </lineage>
</organism>
<dbReference type="SMART" id="SM00849">
    <property type="entry name" value="Lactamase_B"/>
    <property type="match status" value="1"/>
</dbReference>
<name>A0A1G7DRI7_9ACTN</name>
<dbReference type="InterPro" id="IPR036866">
    <property type="entry name" value="RibonucZ/Hydroxyglut_hydro"/>
</dbReference>
<dbReference type="PANTHER" id="PTHR43546:SF3">
    <property type="entry name" value="UPF0173 METAL-DEPENDENT HYDROLASE MJ1163"/>
    <property type="match status" value="1"/>
</dbReference>